<keyword evidence="5" id="KW-1185">Reference proteome</keyword>
<dbReference type="Pfam" id="PF01214">
    <property type="entry name" value="CK_II_beta"/>
    <property type="match status" value="1"/>
</dbReference>
<comment type="similarity">
    <text evidence="1 3">Belongs to the casein kinase 2 subunit beta family.</text>
</comment>
<comment type="caution">
    <text evidence="4">The sequence shown here is derived from an EMBL/GenBank/DDBJ whole genome shotgun (WGS) entry which is preliminary data.</text>
</comment>
<sequence>MPESESEENEYGDLWIVKFEKLKEHTFLERIPDHFLEDRFNLVNLKEQVDDFPELHRAILDQGPSMDFESECKLYLIIHRRYILFNKNGLNEVFSKVKNKFYGVCSKYGCKEGAMIPVGLSNDFGRAKTKLYCNSCKDIYEPRGYLKKLDGSAWGTTLCPYLLVADPKFFDQVNTKTFKPRLFGFDVEPLDVSSDSSN</sequence>
<evidence type="ECO:0000256" key="1">
    <source>
        <dbReference type="ARBA" id="ARBA00006941"/>
    </source>
</evidence>
<dbReference type="GO" id="GO:0016301">
    <property type="term" value="F:kinase activity"/>
    <property type="evidence" value="ECO:0007669"/>
    <property type="project" value="UniProtKB-KW"/>
</dbReference>
<name>A0A1Y1S9E2_9MICR</name>
<dbReference type="AlphaFoldDB" id="A0A1Y1S9E2"/>
<dbReference type="FunFam" id="2.20.25.20:FF:000001">
    <property type="entry name" value="Casein kinase II subunit beta"/>
    <property type="match status" value="1"/>
</dbReference>
<dbReference type="GO" id="GO:0019887">
    <property type="term" value="F:protein kinase regulator activity"/>
    <property type="evidence" value="ECO:0007669"/>
    <property type="project" value="InterPro"/>
</dbReference>
<dbReference type="EMBL" id="LWDP01000003">
    <property type="protein sequence ID" value="ORD95097.1"/>
    <property type="molecule type" value="Genomic_DNA"/>
</dbReference>
<dbReference type="Proteomes" id="UP000192639">
    <property type="component" value="Unassembled WGS sequence"/>
</dbReference>
<accession>A0A1Y1S9E2</accession>
<dbReference type="PRINTS" id="PR00472">
    <property type="entry name" value="CASNKINASEII"/>
</dbReference>
<dbReference type="InterPro" id="IPR016149">
    <property type="entry name" value="Casein_kin_II_reg-sub_N"/>
</dbReference>
<dbReference type="PANTHER" id="PTHR11740">
    <property type="entry name" value="CASEIN KINASE II SUBUNIT BETA"/>
    <property type="match status" value="1"/>
</dbReference>
<comment type="function">
    <text evidence="2 3">Regulatory subunit of casein kinase II/CK2. As part of the kinase complex regulates the basal catalytic activity of the alpha subunit a constitutively active serine/threonine-protein kinase that phosphorylates a large number of substrates containing acidic residues C-terminal to the phosphorylated serine or threonine.</text>
</comment>
<proteinExistence type="inferred from homology"/>
<protein>
    <recommendedName>
        <fullName evidence="3">Casein kinase II subunit beta</fullName>
        <shortName evidence="3">CK II beta</shortName>
    </recommendedName>
</protein>
<reference evidence="4 5" key="1">
    <citation type="journal article" date="2017" name="Environ. Microbiol.">
        <title>Decay of the glycolytic pathway and adaptation to intranuclear parasitism within Enterocytozoonidae microsporidia.</title>
        <authorList>
            <person name="Wiredu Boakye D."/>
            <person name="Jaroenlak P."/>
            <person name="Prachumwat A."/>
            <person name="Williams T.A."/>
            <person name="Bateman K.S."/>
            <person name="Itsathitphaisarn O."/>
            <person name="Sritunyalucksana K."/>
            <person name="Paszkiewicz K.H."/>
            <person name="Moore K.A."/>
            <person name="Stentiford G.D."/>
            <person name="Williams B.A."/>
        </authorList>
    </citation>
    <scope>NUCLEOTIDE SEQUENCE [LARGE SCALE GENOMIC DNA]</scope>
    <source>
        <strain evidence="4 5">GB1</strain>
    </source>
</reference>
<dbReference type="VEuPathDB" id="MicrosporidiaDB:ECANGB1_2521"/>
<dbReference type="InterPro" id="IPR035991">
    <property type="entry name" value="Casein_kinase_II_beta-like"/>
</dbReference>
<dbReference type="GO" id="GO:0005737">
    <property type="term" value="C:cytoplasm"/>
    <property type="evidence" value="ECO:0007669"/>
    <property type="project" value="TreeGrafter"/>
</dbReference>
<gene>
    <name evidence="4" type="ORF">ECANGB1_2521</name>
</gene>
<evidence type="ECO:0000313" key="4">
    <source>
        <dbReference type="EMBL" id="ORD95097.1"/>
    </source>
</evidence>
<organism evidence="4 5">
    <name type="scientific">Enterospora canceri</name>
    <dbReference type="NCBI Taxonomy" id="1081671"/>
    <lineage>
        <taxon>Eukaryota</taxon>
        <taxon>Fungi</taxon>
        <taxon>Fungi incertae sedis</taxon>
        <taxon>Microsporidia</taxon>
        <taxon>Enterocytozoonidae</taxon>
        <taxon>Enterospora</taxon>
    </lineage>
</organism>
<dbReference type="SUPFAM" id="SSF57798">
    <property type="entry name" value="Casein kinase II beta subunit"/>
    <property type="match status" value="1"/>
</dbReference>
<evidence type="ECO:0000256" key="2">
    <source>
        <dbReference type="ARBA" id="ARBA00045899"/>
    </source>
</evidence>
<evidence type="ECO:0000256" key="3">
    <source>
        <dbReference type="RuleBase" id="RU361268"/>
    </source>
</evidence>
<dbReference type="InterPro" id="IPR000704">
    <property type="entry name" value="Casein_kinase_II_reg-sub"/>
</dbReference>
<dbReference type="OrthoDB" id="2275560at2759"/>
<dbReference type="Gene3D" id="1.10.1820.10">
    <property type="entry name" value="protein kinase ck2 holoenzyme, chain C, domain 1"/>
    <property type="match status" value="1"/>
</dbReference>
<comment type="subunit">
    <text evidence="3">Tetramer of two alpha and two beta subunits.</text>
</comment>
<keyword evidence="4" id="KW-0808">Transferase</keyword>
<evidence type="ECO:0000313" key="5">
    <source>
        <dbReference type="Proteomes" id="UP000192639"/>
    </source>
</evidence>
<dbReference type="SMART" id="SM01085">
    <property type="entry name" value="CK_II_beta"/>
    <property type="match status" value="1"/>
</dbReference>
<keyword evidence="4" id="KW-0418">Kinase</keyword>
<dbReference type="Gene3D" id="2.20.25.20">
    <property type="match status" value="1"/>
</dbReference>
<dbReference type="GO" id="GO:0005956">
    <property type="term" value="C:protein kinase CK2 complex"/>
    <property type="evidence" value="ECO:0007669"/>
    <property type="project" value="UniProtKB-UniRule"/>
</dbReference>
<dbReference type="PANTHER" id="PTHR11740:SF0">
    <property type="entry name" value="CASEIN KINASE II SUBUNIT BETA"/>
    <property type="match status" value="1"/>
</dbReference>